<feature type="compositionally biased region" description="Gly residues" evidence="1">
    <location>
        <begin position="179"/>
        <end position="191"/>
    </location>
</feature>
<dbReference type="Proteomes" id="UP000619293">
    <property type="component" value="Unassembled WGS sequence"/>
</dbReference>
<accession>A0A8J3NVN7</accession>
<evidence type="ECO:0000313" key="2">
    <source>
        <dbReference type="EMBL" id="GIF94138.1"/>
    </source>
</evidence>
<sequence>MTVELRLKRRVDALFKAMSSDFLLREQFVTDPAQVFYEYVDGERPSAEVTQAANQLTYAVLSHPPLLQWLRDYASGHPDMPPEDVFAKDFSRAVARHGDDEVVLALVRGGGQREDTFRAQSALLKAIISAVGSGRGVFAGTEMSPGGGTEMSPGTGGTEMSPGVLAAGGGVFAGTEMSPGGGTEMSPGTGGTEMSPGVARMVSPDVQVTLDALTQFAKQMRASGALRVSGLG</sequence>
<organism evidence="2 3">
    <name type="scientific">Catellatospora chokoriensis</name>
    <dbReference type="NCBI Taxonomy" id="310353"/>
    <lineage>
        <taxon>Bacteria</taxon>
        <taxon>Bacillati</taxon>
        <taxon>Actinomycetota</taxon>
        <taxon>Actinomycetes</taxon>
        <taxon>Micromonosporales</taxon>
        <taxon>Micromonosporaceae</taxon>
        <taxon>Catellatospora</taxon>
    </lineage>
</organism>
<dbReference type="RefSeq" id="WP_203736705.1">
    <property type="nucleotide sequence ID" value="NZ_BONG01000083.1"/>
</dbReference>
<gene>
    <name evidence="2" type="ORF">Cch02nite_75820</name>
</gene>
<dbReference type="EMBL" id="BONG01000083">
    <property type="protein sequence ID" value="GIF94138.1"/>
    <property type="molecule type" value="Genomic_DNA"/>
</dbReference>
<proteinExistence type="predicted"/>
<name>A0A8J3NVN7_9ACTN</name>
<reference evidence="2 3" key="1">
    <citation type="submission" date="2021-01" db="EMBL/GenBank/DDBJ databases">
        <title>Whole genome shotgun sequence of Catellatospora chokoriensis NBRC 107358.</title>
        <authorList>
            <person name="Komaki H."/>
            <person name="Tamura T."/>
        </authorList>
    </citation>
    <scope>NUCLEOTIDE SEQUENCE [LARGE SCALE GENOMIC DNA]</scope>
    <source>
        <strain evidence="2 3">NBRC 107358</strain>
    </source>
</reference>
<evidence type="ECO:0000256" key="1">
    <source>
        <dbReference type="SAM" id="MobiDB-lite"/>
    </source>
</evidence>
<evidence type="ECO:0000313" key="3">
    <source>
        <dbReference type="Proteomes" id="UP000619293"/>
    </source>
</evidence>
<protein>
    <submittedName>
        <fullName evidence="2">Uncharacterized protein</fullName>
    </submittedName>
</protein>
<feature type="region of interest" description="Disordered" evidence="1">
    <location>
        <begin position="142"/>
        <end position="195"/>
    </location>
</feature>
<dbReference type="AlphaFoldDB" id="A0A8J3NVN7"/>
<keyword evidence="3" id="KW-1185">Reference proteome</keyword>
<comment type="caution">
    <text evidence="2">The sequence shown here is derived from an EMBL/GenBank/DDBJ whole genome shotgun (WGS) entry which is preliminary data.</text>
</comment>
<feature type="compositionally biased region" description="Gly residues" evidence="1">
    <location>
        <begin position="145"/>
        <end position="157"/>
    </location>
</feature>